<dbReference type="NCBIfam" id="NF033656">
    <property type="entry name" value="DMQ_monoox_COQ7"/>
    <property type="match status" value="1"/>
</dbReference>
<dbReference type="GO" id="GO:0006744">
    <property type="term" value="P:ubiquinone biosynthetic process"/>
    <property type="evidence" value="ECO:0007669"/>
    <property type="project" value="UniProtKB-UniRule"/>
</dbReference>
<comment type="subcellular location">
    <subcellularLocation>
        <location evidence="9">Cell membrane</location>
        <topology evidence="9">Peripheral membrane protein</topology>
    </subcellularLocation>
</comment>
<keyword evidence="3 9" id="KW-0831">Ubiquinone biosynthesis</keyword>
<reference evidence="10" key="1">
    <citation type="submission" date="2013-07" db="EMBL/GenBank/DDBJ databases">
        <authorList>
            <person name="McIlroy S."/>
        </authorList>
    </citation>
    <scope>NUCLEOTIDE SEQUENCE [LARGE SCALE GENOMIC DNA]</scope>
    <source>
        <strain evidence="10">Run_A_D11</strain>
    </source>
</reference>
<dbReference type="GO" id="GO:0008682">
    <property type="term" value="F:3-demethoxyubiquinol 3-hydroxylase activity"/>
    <property type="evidence" value="ECO:0007669"/>
    <property type="project" value="UniProtKB-EC"/>
</dbReference>
<dbReference type="GO" id="GO:0005886">
    <property type="term" value="C:plasma membrane"/>
    <property type="evidence" value="ECO:0007669"/>
    <property type="project" value="UniProtKB-SubCell"/>
</dbReference>
<dbReference type="InterPro" id="IPR011566">
    <property type="entry name" value="Ubq_synth_Coq7"/>
</dbReference>
<evidence type="ECO:0000256" key="3">
    <source>
        <dbReference type="ARBA" id="ARBA00022688"/>
    </source>
</evidence>
<comment type="similarity">
    <text evidence="9">Belongs to the COQ7 family.</text>
</comment>
<dbReference type="RefSeq" id="WP_048672194.1">
    <property type="nucleotide sequence ID" value="NZ_CBTJ020000033.1"/>
</dbReference>
<feature type="binding site" evidence="9">
    <location>
        <position position="178"/>
    </location>
    <ligand>
        <name>Fe cation</name>
        <dbReference type="ChEBI" id="CHEBI:24875"/>
        <label>1</label>
    </ligand>
</feature>
<dbReference type="GO" id="GO:0046872">
    <property type="term" value="F:metal ion binding"/>
    <property type="evidence" value="ECO:0007669"/>
    <property type="project" value="UniProtKB-KW"/>
</dbReference>
<dbReference type="OrthoDB" id="5192789at2"/>
<dbReference type="PANTHER" id="PTHR11237">
    <property type="entry name" value="COENZYME Q10 BIOSYNTHESIS PROTEIN 7"/>
    <property type="match status" value="1"/>
</dbReference>
<dbReference type="PANTHER" id="PTHR11237:SF4">
    <property type="entry name" value="5-DEMETHOXYUBIQUINONE HYDROXYLASE, MITOCHONDRIAL"/>
    <property type="match status" value="1"/>
</dbReference>
<dbReference type="EMBL" id="CBTJ020000033">
    <property type="protein sequence ID" value="CDI02237.1"/>
    <property type="molecule type" value="Genomic_DNA"/>
</dbReference>
<evidence type="ECO:0000256" key="4">
    <source>
        <dbReference type="ARBA" id="ARBA00022723"/>
    </source>
</evidence>
<sequence length="215" mass="23716">MTSRYYTSADTLLINLDQAIRTLFGQPPTTGRPQPSAGIAPANELKPAEQQEAARLMRVNHTGEICAQALYQGQALTAQLDEVRGCMEQAAYEENDHLTWCKGRLQDLGSRPSILDPLFYVGAFAIGALAGKAGDRWSLGFVAETEYQVVRHLSSHLQRLPAADHQSRAVLEQMKDDEARHATNAIVAGGVRLPWPIRLLMKGASKIMTKTTYWV</sequence>
<dbReference type="UniPathway" id="UPA00232"/>
<dbReference type="AlphaFoldDB" id="W6M3M5"/>
<evidence type="ECO:0000313" key="11">
    <source>
        <dbReference type="Proteomes" id="UP000035760"/>
    </source>
</evidence>
<evidence type="ECO:0000256" key="5">
    <source>
        <dbReference type="ARBA" id="ARBA00023002"/>
    </source>
</evidence>
<evidence type="ECO:0000256" key="9">
    <source>
        <dbReference type="HAMAP-Rule" id="MF_01658"/>
    </source>
</evidence>
<feature type="binding site" evidence="9">
    <location>
        <position position="146"/>
    </location>
    <ligand>
        <name>Fe cation</name>
        <dbReference type="ChEBI" id="CHEBI:24875"/>
        <label>2</label>
    </ligand>
</feature>
<protein>
    <recommendedName>
        <fullName evidence="9">3-demethoxyubiquinol 3-hydroxylase</fullName>
        <shortName evidence="9">DMQ hydroxylase</shortName>
        <ecNumber evidence="9">1.14.99.60</ecNumber>
    </recommendedName>
    <alternativeName>
        <fullName evidence="9">2-nonaprenyl-3-methyl-6-methoxy-1,4-benzoquinol hydroxylase</fullName>
    </alternativeName>
</protein>
<feature type="binding site" evidence="9">
    <location>
        <position position="97"/>
    </location>
    <ligand>
        <name>Fe cation</name>
        <dbReference type="ChEBI" id="CHEBI:24875"/>
        <label>1</label>
    </ligand>
</feature>
<evidence type="ECO:0000313" key="10">
    <source>
        <dbReference type="EMBL" id="CDI02237.1"/>
    </source>
</evidence>
<dbReference type="CDD" id="cd01042">
    <property type="entry name" value="DMQH"/>
    <property type="match status" value="1"/>
</dbReference>
<keyword evidence="4 9" id="KW-0479">Metal-binding</keyword>
<dbReference type="InterPro" id="IPR012347">
    <property type="entry name" value="Ferritin-like"/>
</dbReference>
<dbReference type="EC" id="1.14.99.60" evidence="9"/>
<feature type="binding site" evidence="9">
    <location>
        <position position="94"/>
    </location>
    <ligand>
        <name>Fe cation</name>
        <dbReference type="ChEBI" id="CHEBI:24875"/>
        <label>1</label>
    </ligand>
</feature>
<evidence type="ECO:0000256" key="1">
    <source>
        <dbReference type="ARBA" id="ARBA00004749"/>
    </source>
</evidence>
<keyword evidence="6 9" id="KW-0408">Iron</keyword>
<name>W6M3M5_9GAMM</name>
<feature type="binding site" evidence="9">
    <location>
        <position position="178"/>
    </location>
    <ligand>
        <name>Fe cation</name>
        <dbReference type="ChEBI" id="CHEBI:24875"/>
        <label>2</label>
    </ligand>
</feature>
<comment type="cofactor">
    <cofactor evidence="9">
        <name>Fe cation</name>
        <dbReference type="ChEBI" id="CHEBI:24875"/>
    </cofactor>
    <text evidence="9">Binds 2 iron ions per subunit.</text>
</comment>
<feature type="binding site" evidence="9">
    <location>
        <position position="64"/>
    </location>
    <ligand>
        <name>Fe cation</name>
        <dbReference type="ChEBI" id="CHEBI:24875"/>
        <label>1</label>
    </ligand>
</feature>
<keyword evidence="5 9" id="KW-0560">Oxidoreductase</keyword>
<reference evidence="10" key="2">
    <citation type="submission" date="2014-03" db="EMBL/GenBank/DDBJ databases">
        <title>Candidatus Competibacter-lineage genomes retrieved from metagenomes reveal functional metabolic diversity.</title>
        <authorList>
            <person name="McIlroy S.J."/>
            <person name="Albertsen M."/>
            <person name="Andresen E.K."/>
            <person name="Saunders A.M."/>
            <person name="Kristiansen R."/>
            <person name="Stokholm-Bjerregaard M."/>
            <person name="Nielsen K.L."/>
            <person name="Nielsen P.H."/>
        </authorList>
    </citation>
    <scope>NUCLEOTIDE SEQUENCE</scope>
    <source>
        <strain evidence="10">Run_A_D11</strain>
    </source>
</reference>
<keyword evidence="8 9" id="KW-0472">Membrane</keyword>
<dbReference type="InterPro" id="IPR009078">
    <property type="entry name" value="Ferritin-like_SF"/>
</dbReference>
<dbReference type="Gene3D" id="1.20.1260.10">
    <property type="match status" value="1"/>
</dbReference>
<comment type="catalytic activity">
    <reaction evidence="9">
        <text>a 5-methoxy-2-methyl-3-(all-trans-polyprenyl)benzene-1,4-diol + AH2 + O2 = a 3-demethylubiquinol + A + H2O</text>
        <dbReference type="Rhea" id="RHEA:50908"/>
        <dbReference type="Rhea" id="RHEA-COMP:10859"/>
        <dbReference type="Rhea" id="RHEA-COMP:10914"/>
        <dbReference type="ChEBI" id="CHEBI:13193"/>
        <dbReference type="ChEBI" id="CHEBI:15377"/>
        <dbReference type="ChEBI" id="CHEBI:15379"/>
        <dbReference type="ChEBI" id="CHEBI:17499"/>
        <dbReference type="ChEBI" id="CHEBI:84167"/>
        <dbReference type="ChEBI" id="CHEBI:84422"/>
        <dbReference type="EC" id="1.14.99.60"/>
    </reaction>
</comment>
<keyword evidence="7 9" id="KW-0503">Monooxygenase</keyword>
<keyword evidence="11" id="KW-1185">Reference proteome</keyword>
<dbReference type="Proteomes" id="UP000035760">
    <property type="component" value="Unassembled WGS sequence"/>
</dbReference>
<comment type="caution">
    <text evidence="10">The sequence shown here is derived from an EMBL/GenBank/DDBJ whole genome shotgun (WGS) entry which is preliminary data.</text>
</comment>
<feature type="binding site" evidence="9">
    <location>
        <position position="181"/>
    </location>
    <ligand>
        <name>Fe cation</name>
        <dbReference type="ChEBI" id="CHEBI:24875"/>
        <label>2</label>
    </ligand>
</feature>
<organism evidence="10 11">
    <name type="scientific">Candidatus Competibacter denitrificans Run_A_D11</name>
    <dbReference type="NCBI Taxonomy" id="1400863"/>
    <lineage>
        <taxon>Bacteria</taxon>
        <taxon>Pseudomonadati</taxon>
        <taxon>Pseudomonadota</taxon>
        <taxon>Gammaproteobacteria</taxon>
        <taxon>Candidatus Competibacteraceae</taxon>
        <taxon>Candidatus Competibacter</taxon>
    </lineage>
</organism>
<feature type="binding site" evidence="9">
    <location>
        <position position="94"/>
    </location>
    <ligand>
        <name>Fe cation</name>
        <dbReference type="ChEBI" id="CHEBI:24875"/>
        <label>2</label>
    </ligand>
</feature>
<evidence type="ECO:0000256" key="7">
    <source>
        <dbReference type="ARBA" id="ARBA00023033"/>
    </source>
</evidence>
<gene>
    <name evidence="10" type="primary">coq</name>
    <name evidence="9" type="synonym">coq7</name>
    <name evidence="10" type="ORF">BN873_270033</name>
</gene>
<comment type="pathway">
    <text evidence="1 9">Cofactor biosynthesis; ubiquinone biosynthesis.</text>
</comment>
<evidence type="ECO:0000256" key="8">
    <source>
        <dbReference type="ARBA" id="ARBA00023136"/>
    </source>
</evidence>
<keyword evidence="2 9" id="KW-1003">Cell membrane</keyword>
<evidence type="ECO:0000256" key="6">
    <source>
        <dbReference type="ARBA" id="ARBA00023004"/>
    </source>
</evidence>
<comment type="function">
    <text evidence="9">Catalyzes the hydroxylation of 2-nonaprenyl-3-methyl-6-methoxy-1,4-benzoquinol during ubiquinone biosynthesis.</text>
</comment>
<dbReference type="SUPFAM" id="SSF47240">
    <property type="entry name" value="Ferritin-like"/>
    <property type="match status" value="1"/>
</dbReference>
<dbReference type="HAMAP" id="MF_01658">
    <property type="entry name" value="COQ7"/>
    <property type="match status" value="1"/>
</dbReference>
<accession>W6M3M5</accession>
<dbReference type="Pfam" id="PF03232">
    <property type="entry name" value="COQ7"/>
    <property type="match status" value="1"/>
</dbReference>
<evidence type="ECO:0000256" key="2">
    <source>
        <dbReference type="ARBA" id="ARBA00022475"/>
    </source>
</evidence>
<dbReference type="STRING" id="1400863.BN873_270033"/>
<dbReference type="InterPro" id="IPR047809">
    <property type="entry name" value="COQ7_proteobact"/>
</dbReference>
<proteinExistence type="inferred from homology"/>